<evidence type="ECO:0000259" key="1">
    <source>
        <dbReference type="Pfam" id="PF24968"/>
    </source>
</evidence>
<evidence type="ECO:0000313" key="3">
    <source>
        <dbReference type="Proteomes" id="UP000812287"/>
    </source>
</evidence>
<dbReference type="EMBL" id="MU250561">
    <property type="protein sequence ID" value="KAG7441329.1"/>
    <property type="molecule type" value="Genomic_DNA"/>
</dbReference>
<sequence length="186" mass="21078">MSYTLPNRASIHPTQSFHPQLTTLEVDGIAIVGTSNGHGYHFQIFLYNRALSCSVSFDCHPTYDADDPDKARVTIDFKPYTWTKSQNASSGQTPPSTDAFEVKLKASTKVWKIFNVLFDTLKRDQYRFTGGLGCRHWCAIILGDLEAQGYISSSATMKFESWERTKYTEFGAAIFFLPRIQGNFYD</sequence>
<accession>A0A9P7VJZ4</accession>
<proteinExistence type="predicted"/>
<dbReference type="AlphaFoldDB" id="A0A9P7VJZ4"/>
<comment type="caution">
    <text evidence="2">The sequence shown here is derived from an EMBL/GenBank/DDBJ whole genome shotgun (WGS) entry which is preliminary data.</text>
</comment>
<dbReference type="GeneID" id="66100110"/>
<reference evidence="2" key="1">
    <citation type="submission" date="2020-11" db="EMBL/GenBank/DDBJ databases">
        <title>Adaptations for nitrogen fixation in a non-lichenized fungal sporocarp promotes dispersal by wood-feeding termites.</title>
        <authorList>
            <consortium name="DOE Joint Genome Institute"/>
            <person name="Koch R.A."/>
            <person name="Yoon G."/>
            <person name="Arayal U."/>
            <person name="Lail K."/>
            <person name="Amirebrahimi M."/>
            <person name="Labutti K."/>
            <person name="Lipzen A."/>
            <person name="Riley R."/>
            <person name="Barry K."/>
            <person name="Henrissat B."/>
            <person name="Grigoriev I.V."/>
            <person name="Herr J.R."/>
            <person name="Aime M.C."/>
        </authorList>
    </citation>
    <scope>NUCLEOTIDE SEQUENCE</scope>
    <source>
        <strain evidence="2">MCA 3950</strain>
    </source>
</reference>
<gene>
    <name evidence="2" type="ORF">BT62DRAFT_1011754</name>
</gene>
<dbReference type="InterPro" id="IPR056672">
    <property type="entry name" value="DUF7770"/>
</dbReference>
<dbReference type="Pfam" id="PF24968">
    <property type="entry name" value="DUF7770"/>
    <property type="match status" value="1"/>
</dbReference>
<evidence type="ECO:0000313" key="2">
    <source>
        <dbReference type="EMBL" id="KAG7441329.1"/>
    </source>
</evidence>
<name>A0A9P7VJZ4_9AGAR</name>
<dbReference type="OrthoDB" id="3527137at2759"/>
<keyword evidence="3" id="KW-1185">Reference proteome</keyword>
<protein>
    <recommendedName>
        <fullName evidence="1">DUF7770 domain-containing protein</fullName>
    </recommendedName>
</protein>
<feature type="domain" description="DUF7770" evidence="1">
    <location>
        <begin position="36"/>
        <end position="185"/>
    </location>
</feature>
<dbReference type="Proteomes" id="UP000812287">
    <property type="component" value="Unassembled WGS sequence"/>
</dbReference>
<dbReference type="RefSeq" id="XP_043034829.1">
    <property type="nucleotide sequence ID" value="XM_043177823.1"/>
</dbReference>
<organism evidence="2 3">
    <name type="scientific">Guyanagaster necrorhizus</name>
    <dbReference type="NCBI Taxonomy" id="856835"/>
    <lineage>
        <taxon>Eukaryota</taxon>
        <taxon>Fungi</taxon>
        <taxon>Dikarya</taxon>
        <taxon>Basidiomycota</taxon>
        <taxon>Agaricomycotina</taxon>
        <taxon>Agaricomycetes</taxon>
        <taxon>Agaricomycetidae</taxon>
        <taxon>Agaricales</taxon>
        <taxon>Marasmiineae</taxon>
        <taxon>Physalacriaceae</taxon>
        <taxon>Guyanagaster</taxon>
    </lineage>
</organism>